<dbReference type="InterPro" id="IPR036365">
    <property type="entry name" value="PGBD-like_sf"/>
</dbReference>
<evidence type="ECO:0008006" key="5">
    <source>
        <dbReference type="Google" id="ProtNLM"/>
    </source>
</evidence>
<comment type="caution">
    <text evidence="3">The sequence shown here is derived from an EMBL/GenBank/DDBJ whole genome shotgun (WGS) entry which is preliminary data.</text>
</comment>
<dbReference type="AlphaFoldDB" id="G5IF54"/>
<reference evidence="3 4" key="1">
    <citation type="submission" date="2011-08" db="EMBL/GenBank/DDBJ databases">
        <title>The Genome Sequence of Clostridium hathewayi WAL-18680.</title>
        <authorList>
            <consortium name="The Broad Institute Genome Sequencing Platform"/>
            <person name="Earl A."/>
            <person name="Ward D."/>
            <person name="Feldgarden M."/>
            <person name="Gevers D."/>
            <person name="Finegold S.M."/>
            <person name="Summanen P.H."/>
            <person name="Molitoris D.R."/>
            <person name="Song M."/>
            <person name="Daigneault M."/>
            <person name="Allen-Vercoe E."/>
            <person name="Young S.K."/>
            <person name="Zeng Q."/>
            <person name="Gargeya S."/>
            <person name="Fitzgerald M."/>
            <person name="Haas B."/>
            <person name="Abouelleil A."/>
            <person name="Alvarado L."/>
            <person name="Arachchi H.M."/>
            <person name="Berlin A."/>
            <person name="Brown A."/>
            <person name="Chapman S.B."/>
            <person name="Chen Z."/>
            <person name="Dunbar C."/>
            <person name="Freedman E."/>
            <person name="Gearin G."/>
            <person name="Gellesch M."/>
            <person name="Goldberg J."/>
            <person name="Griggs A."/>
            <person name="Gujja S."/>
            <person name="Heiman D."/>
            <person name="Howarth C."/>
            <person name="Larson L."/>
            <person name="Lui A."/>
            <person name="MacDonald P.J.P."/>
            <person name="Montmayeur A."/>
            <person name="Murphy C."/>
            <person name="Neiman D."/>
            <person name="Pearson M."/>
            <person name="Priest M."/>
            <person name="Roberts A."/>
            <person name="Saif S."/>
            <person name="Shea T."/>
            <person name="Shenoy N."/>
            <person name="Sisk P."/>
            <person name="Stolte C."/>
            <person name="Sykes S."/>
            <person name="Wortman J."/>
            <person name="Nusbaum C."/>
            <person name="Birren B."/>
        </authorList>
    </citation>
    <scope>NUCLEOTIDE SEQUENCE [LARGE SCALE GENOMIC DNA]</scope>
    <source>
        <strain evidence="3 4">WAL-18680</strain>
    </source>
</reference>
<dbReference type="Pfam" id="PF01471">
    <property type="entry name" value="PG_binding_1"/>
    <property type="match status" value="1"/>
</dbReference>
<proteinExistence type="predicted"/>
<dbReference type="SUPFAM" id="SSF47090">
    <property type="entry name" value="PGBD-like"/>
    <property type="match status" value="1"/>
</dbReference>
<evidence type="ECO:0000259" key="1">
    <source>
        <dbReference type="Pfam" id="PF01471"/>
    </source>
</evidence>
<protein>
    <recommendedName>
        <fullName evidence="5">Peptidoglycan binding-like domain-containing protein</fullName>
    </recommendedName>
</protein>
<dbReference type="Gene3D" id="1.10.101.10">
    <property type="entry name" value="PGBD-like superfamily/PGBD"/>
    <property type="match status" value="2"/>
</dbReference>
<evidence type="ECO:0000313" key="3">
    <source>
        <dbReference type="EMBL" id="EHI59893.1"/>
    </source>
</evidence>
<dbReference type="PATRIC" id="fig|742737.3.peg.2157"/>
<evidence type="ECO:0000259" key="2">
    <source>
        <dbReference type="Pfam" id="PF05257"/>
    </source>
</evidence>
<accession>G5IF54</accession>
<dbReference type="RefSeq" id="WP_006780111.1">
    <property type="nucleotide sequence ID" value="NZ_CP040506.1"/>
</dbReference>
<dbReference type="Proteomes" id="UP000005384">
    <property type="component" value="Unassembled WGS sequence"/>
</dbReference>
<dbReference type="HOGENOM" id="CLU_862694_0_0_9"/>
<feature type="domain" description="Peptidoglycan binding-like" evidence="1">
    <location>
        <begin position="284"/>
        <end position="314"/>
    </location>
</feature>
<dbReference type="InterPro" id="IPR036366">
    <property type="entry name" value="PGBDSf"/>
</dbReference>
<name>G5IF54_9FIRM</name>
<dbReference type="EMBL" id="ADLN01000043">
    <property type="protein sequence ID" value="EHI59893.1"/>
    <property type="molecule type" value="Genomic_DNA"/>
</dbReference>
<gene>
    <name evidence="3" type="ORF">HMPREF9473_02131</name>
</gene>
<feature type="domain" description="Peptidase C51" evidence="2">
    <location>
        <begin position="58"/>
        <end position="143"/>
    </location>
</feature>
<dbReference type="InterPro" id="IPR002477">
    <property type="entry name" value="Peptidoglycan-bd-like"/>
</dbReference>
<evidence type="ECO:0000313" key="4">
    <source>
        <dbReference type="Proteomes" id="UP000005384"/>
    </source>
</evidence>
<organism evidence="3 4">
    <name type="scientific">Hungatella hathewayi WAL-18680</name>
    <dbReference type="NCBI Taxonomy" id="742737"/>
    <lineage>
        <taxon>Bacteria</taxon>
        <taxon>Bacillati</taxon>
        <taxon>Bacillota</taxon>
        <taxon>Clostridia</taxon>
        <taxon>Lachnospirales</taxon>
        <taxon>Lachnospiraceae</taxon>
        <taxon>Hungatella</taxon>
    </lineage>
</organism>
<keyword evidence="4" id="KW-1185">Reference proteome</keyword>
<dbReference type="Pfam" id="PF05257">
    <property type="entry name" value="CHAP"/>
    <property type="match status" value="1"/>
</dbReference>
<dbReference type="InterPro" id="IPR007921">
    <property type="entry name" value="CHAP_dom"/>
</dbReference>
<sequence>MMGNDVHKVIEIALGEVGYLEKASDRELYDKTANAGDRNYTKYGKEMHAIEPSIMDYPAPWCDAFVDWCFYQAYGIEEAKRLLGGGFDDYTVGSARLYQNMQAWHTGKPQIGDQIFFRNAVRIYHTGLVYDVDSAYVYTVEGNTGGGSGVIANGGGVWKKKYRLGDASIAGYGRPGYGAGNGNGSESSSVPLILAGQIHANNFAQCGIEEDGIYGPLSKRAGIKVLQRAMNLDYSARLTEDGLWGPKTQAALGRHYVKYGETQYMVTALEILLLLKSRNPGGVECPGEFGSNLTSAVTQYQTDHGWSPTGIADAPLFHSLTV</sequence>